<organism evidence="1 2">
    <name type="scientific">Sphingobacterium siyangense</name>
    <dbReference type="NCBI Taxonomy" id="459529"/>
    <lineage>
        <taxon>Bacteria</taxon>
        <taxon>Pseudomonadati</taxon>
        <taxon>Bacteroidota</taxon>
        <taxon>Sphingobacteriia</taxon>
        <taxon>Sphingobacteriales</taxon>
        <taxon>Sphingobacteriaceae</taxon>
        <taxon>Sphingobacterium</taxon>
    </lineage>
</organism>
<protein>
    <submittedName>
        <fullName evidence="1">Uncharacterized protein</fullName>
    </submittedName>
</protein>
<dbReference type="AlphaFoldDB" id="A0A420FXQ3"/>
<keyword evidence="2" id="KW-1185">Reference proteome</keyword>
<reference evidence="1 2" key="1">
    <citation type="submission" date="2016-07" db="EMBL/GenBank/DDBJ databases">
        <title>Genome analysis of Sphingobacterium siyangense T12B17.</title>
        <authorList>
            <person name="Xu D."/>
            <person name="Su Y."/>
            <person name="Zheng S."/>
        </authorList>
    </citation>
    <scope>NUCLEOTIDE SEQUENCE [LARGE SCALE GENOMIC DNA]</scope>
    <source>
        <strain evidence="1 2">T12B17</strain>
    </source>
</reference>
<accession>A0A420FXQ3</accession>
<dbReference type="RefSeq" id="WP_120333902.1">
    <property type="nucleotide sequence ID" value="NZ_MCAQ01000009.1"/>
</dbReference>
<name>A0A420FXQ3_9SPHI</name>
<dbReference type="EMBL" id="MCAQ01000009">
    <property type="protein sequence ID" value="RKF37706.1"/>
    <property type="molecule type" value="Genomic_DNA"/>
</dbReference>
<proteinExistence type="predicted"/>
<dbReference type="Proteomes" id="UP000286402">
    <property type="component" value="Unassembled WGS sequence"/>
</dbReference>
<evidence type="ECO:0000313" key="2">
    <source>
        <dbReference type="Proteomes" id="UP000286402"/>
    </source>
</evidence>
<sequence>MFKLFIDSIVIEPDEYEDFVSGTHLHSLELIEAKILEYLSSLDQLPKKLKDFDKQRFRIDMKNLLEQTDDINVSIREIIRYIIYIYKCHLT</sequence>
<comment type="caution">
    <text evidence="1">The sequence shown here is derived from an EMBL/GenBank/DDBJ whole genome shotgun (WGS) entry which is preliminary data.</text>
</comment>
<evidence type="ECO:0000313" key="1">
    <source>
        <dbReference type="EMBL" id="RKF37706.1"/>
    </source>
</evidence>
<gene>
    <name evidence="1" type="ORF">BCY89_27335</name>
</gene>